<keyword evidence="3" id="KW-1185">Reference proteome</keyword>
<dbReference type="AlphaFoldDB" id="A0AAD4XX48"/>
<accession>A0AAD4XX48</accession>
<keyword evidence="1" id="KW-1133">Transmembrane helix</keyword>
<evidence type="ECO:0000313" key="3">
    <source>
        <dbReference type="Proteomes" id="UP001202328"/>
    </source>
</evidence>
<evidence type="ECO:0000313" key="2">
    <source>
        <dbReference type="EMBL" id="KAI3955047.1"/>
    </source>
</evidence>
<evidence type="ECO:0000256" key="1">
    <source>
        <dbReference type="SAM" id="Phobius"/>
    </source>
</evidence>
<name>A0AAD4XX48_9MAGN</name>
<feature type="transmembrane region" description="Helical" evidence="1">
    <location>
        <begin position="38"/>
        <end position="59"/>
    </location>
</feature>
<comment type="caution">
    <text evidence="2">The sequence shown here is derived from an EMBL/GenBank/DDBJ whole genome shotgun (WGS) entry which is preliminary data.</text>
</comment>
<keyword evidence="1" id="KW-0472">Membrane</keyword>
<proteinExistence type="predicted"/>
<sequence>MYEDSSLQIYRFTCVADLTMNSIDSTKSLKQTVLSISLLYILELKFLLSALVVCINVSYSQLAHLQLVR</sequence>
<keyword evidence="1" id="KW-0812">Transmembrane</keyword>
<protein>
    <submittedName>
        <fullName evidence="2">Uncharacterized protein</fullName>
    </submittedName>
</protein>
<dbReference type="EMBL" id="JAJJMB010001820">
    <property type="protein sequence ID" value="KAI3955047.1"/>
    <property type="molecule type" value="Genomic_DNA"/>
</dbReference>
<dbReference type="Proteomes" id="UP001202328">
    <property type="component" value="Unassembled WGS sequence"/>
</dbReference>
<organism evidence="2 3">
    <name type="scientific">Papaver atlanticum</name>
    <dbReference type="NCBI Taxonomy" id="357466"/>
    <lineage>
        <taxon>Eukaryota</taxon>
        <taxon>Viridiplantae</taxon>
        <taxon>Streptophyta</taxon>
        <taxon>Embryophyta</taxon>
        <taxon>Tracheophyta</taxon>
        <taxon>Spermatophyta</taxon>
        <taxon>Magnoliopsida</taxon>
        <taxon>Ranunculales</taxon>
        <taxon>Papaveraceae</taxon>
        <taxon>Papaveroideae</taxon>
        <taxon>Papaver</taxon>
    </lineage>
</organism>
<gene>
    <name evidence="2" type="ORF">MKW98_005050</name>
</gene>
<reference evidence="2" key="1">
    <citation type="submission" date="2022-04" db="EMBL/GenBank/DDBJ databases">
        <title>A functionally conserved STORR gene fusion in Papaver species that diverged 16.8 million years ago.</title>
        <authorList>
            <person name="Catania T."/>
        </authorList>
    </citation>
    <scope>NUCLEOTIDE SEQUENCE</scope>
    <source>
        <strain evidence="2">S-188037</strain>
    </source>
</reference>